<comment type="similarity">
    <text evidence="2">Belongs to the Fur family.</text>
</comment>
<dbReference type="PANTHER" id="PTHR33202">
    <property type="entry name" value="ZINC UPTAKE REGULATION PROTEIN"/>
    <property type="match status" value="1"/>
</dbReference>
<evidence type="ECO:0000256" key="4">
    <source>
        <dbReference type="ARBA" id="ARBA00022491"/>
    </source>
</evidence>
<dbReference type="AlphaFoldDB" id="A0A1G6KAM1"/>
<name>A0A1G6KAM1_9MICO</name>
<accession>A0A1G6KAM1</accession>
<dbReference type="GO" id="GO:0005737">
    <property type="term" value="C:cytoplasm"/>
    <property type="evidence" value="ECO:0007669"/>
    <property type="project" value="UniProtKB-SubCell"/>
</dbReference>
<comment type="subcellular location">
    <subcellularLocation>
        <location evidence="1">Cytoplasm</location>
    </subcellularLocation>
</comment>
<gene>
    <name evidence="12" type="ORF">SAMN05216418_1904</name>
</gene>
<evidence type="ECO:0000256" key="9">
    <source>
        <dbReference type="ARBA" id="ARBA00023125"/>
    </source>
</evidence>
<keyword evidence="9" id="KW-0238">DNA-binding</keyword>
<proteinExistence type="inferred from homology"/>
<keyword evidence="3" id="KW-0963">Cytoplasm</keyword>
<keyword evidence="10" id="KW-0804">Transcription</keyword>
<dbReference type="Gene3D" id="3.30.1490.190">
    <property type="match status" value="1"/>
</dbReference>
<evidence type="ECO:0000256" key="8">
    <source>
        <dbReference type="ARBA" id="ARBA00023015"/>
    </source>
</evidence>
<dbReference type="InterPro" id="IPR036388">
    <property type="entry name" value="WH-like_DNA-bd_sf"/>
</dbReference>
<dbReference type="RefSeq" id="WP_058232116.1">
    <property type="nucleotide sequence ID" value="NZ_FMYG01000004.1"/>
</dbReference>
<feature type="binding site" evidence="11">
    <location>
        <position position="97"/>
    </location>
    <ligand>
        <name>Zn(2+)</name>
        <dbReference type="ChEBI" id="CHEBI:29105"/>
    </ligand>
</feature>
<dbReference type="GO" id="GO:0045892">
    <property type="term" value="P:negative regulation of DNA-templated transcription"/>
    <property type="evidence" value="ECO:0007669"/>
    <property type="project" value="TreeGrafter"/>
</dbReference>
<keyword evidence="5 11" id="KW-0479">Metal-binding</keyword>
<evidence type="ECO:0000256" key="6">
    <source>
        <dbReference type="ARBA" id="ARBA00022833"/>
    </source>
</evidence>
<organism evidence="12 13">
    <name type="scientific">Microbacterium enclense</name>
    <dbReference type="NCBI Taxonomy" id="993073"/>
    <lineage>
        <taxon>Bacteria</taxon>
        <taxon>Bacillati</taxon>
        <taxon>Actinomycetota</taxon>
        <taxon>Actinomycetes</taxon>
        <taxon>Micrococcales</taxon>
        <taxon>Microbacteriaceae</taxon>
        <taxon>Microbacterium</taxon>
    </lineage>
</organism>
<dbReference type="InterPro" id="IPR002481">
    <property type="entry name" value="FUR"/>
</dbReference>
<evidence type="ECO:0000256" key="2">
    <source>
        <dbReference type="ARBA" id="ARBA00007957"/>
    </source>
</evidence>
<dbReference type="GO" id="GO:0000976">
    <property type="term" value="F:transcription cis-regulatory region binding"/>
    <property type="evidence" value="ECO:0007669"/>
    <property type="project" value="TreeGrafter"/>
</dbReference>
<reference evidence="12 13" key="1">
    <citation type="submission" date="2016-09" db="EMBL/GenBank/DDBJ databases">
        <authorList>
            <person name="Capua I."/>
            <person name="De Benedictis P."/>
            <person name="Joannis T."/>
            <person name="Lombin L.H."/>
            <person name="Cattoli G."/>
        </authorList>
    </citation>
    <scope>NUCLEOTIDE SEQUENCE [LARGE SCALE GENOMIC DNA]</scope>
    <source>
        <strain evidence="12 13">NIO-1002</strain>
    </source>
</reference>
<keyword evidence="8" id="KW-0805">Transcription regulation</keyword>
<evidence type="ECO:0000256" key="7">
    <source>
        <dbReference type="ARBA" id="ARBA00023004"/>
    </source>
</evidence>
<keyword evidence="7" id="KW-0408">Iron</keyword>
<feature type="binding site" evidence="11">
    <location>
        <position position="137"/>
    </location>
    <ligand>
        <name>Zn(2+)</name>
        <dbReference type="ChEBI" id="CHEBI:29105"/>
    </ligand>
</feature>
<keyword evidence="6 11" id="KW-0862">Zinc</keyword>
<dbReference type="GO" id="GO:0008270">
    <property type="term" value="F:zinc ion binding"/>
    <property type="evidence" value="ECO:0007669"/>
    <property type="project" value="TreeGrafter"/>
</dbReference>
<keyword evidence="4" id="KW-0678">Repressor</keyword>
<dbReference type="InterPro" id="IPR036390">
    <property type="entry name" value="WH_DNA-bd_sf"/>
</dbReference>
<dbReference type="STRING" id="993073.AS029_08205"/>
<protein>
    <submittedName>
        <fullName evidence="12">Fur family transcriptional regulator, ferric uptake regulator</fullName>
    </submittedName>
</protein>
<dbReference type="GO" id="GO:1900376">
    <property type="term" value="P:regulation of secondary metabolite biosynthetic process"/>
    <property type="evidence" value="ECO:0007669"/>
    <property type="project" value="TreeGrafter"/>
</dbReference>
<evidence type="ECO:0000313" key="12">
    <source>
        <dbReference type="EMBL" id="SDC27871.1"/>
    </source>
</evidence>
<feature type="binding site" evidence="11">
    <location>
        <position position="140"/>
    </location>
    <ligand>
        <name>Zn(2+)</name>
        <dbReference type="ChEBI" id="CHEBI:29105"/>
    </ligand>
</feature>
<evidence type="ECO:0000256" key="5">
    <source>
        <dbReference type="ARBA" id="ARBA00022723"/>
    </source>
</evidence>
<dbReference type="Pfam" id="PF01475">
    <property type="entry name" value="FUR"/>
    <property type="match status" value="1"/>
</dbReference>
<evidence type="ECO:0000256" key="1">
    <source>
        <dbReference type="ARBA" id="ARBA00004496"/>
    </source>
</evidence>
<evidence type="ECO:0000256" key="3">
    <source>
        <dbReference type="ARBA" id="ARBA00022490"/>
    </source>
</evidence>
<dbReference type="CDD" id="cd07153">
    <property type="entry name" value="Fur_like"/>
    <property type="match status" value="1"/>
</dbReference>
<evidence type="ECO:0000256" key="10">
    <source>
        <dbReference type="ARBA" id="ARBA00023163"/>
    </source>
</evidence>
<dbReference type="GO" id="GO:0003700">
    <property type="term" value="F:DNA-binding transcription factor activity"/>
    <property type="evidence" value="ECO:0007669"/>
    <property type="project" value="InterPro"/>
</dbReference>
<sequence>MLDSRPDATADTLIRDAGLRVTATRVAVLEALRAHPHATADAVYAQLRGILPGTSKQSVYNALGDFADAGLARRIEPAGHAGTFELRVGDNHHHVVCTACGRIDDVDCVVGAAPCLHAPEGSGYVIETAEVTFWGVCSDCRATSEAEQPRGSR</sequence>
<dbReference type="Gene3D" id="1.10.10.10">
    <property type="entry name" value="Winged helix-like DNA-binding domain superfamily/Winged helix DNA-binding domain"/>
    <property type="match status" value="1"/>
</dbReference>
<dbReference type="Proteomes" id="UP000183203">
    <property type="component" value="Unassembled WGS sequence"/>
</dbReference>
<dbReference type="EMBL" id="FMYG01000004">
    <property type="protein sequence ID" value="SDC27871.1"/>
    <property type="molecule type" value="Genomic_DNA"/>
</dbReference>
<evidence type="ECO:0000256" key="11">
    <source>
        <dbReference type="PIRSR" id="PIRSR602481-1"/>
    </source>
</evidence>
<dbReference type="SUPFAM" id="SSF46785">
    <property type="entry name" value="Winged helix' DNA-binding domain"/>
    <property type="match status" value="1"/>
</dbReference>
<dbReference type="InterPro" id="IPR043135">
    <property type="entry name" value="Fur_C"/>
</dbReference>
<feature type="binding site" evidence="11">
    <location>
        <position position="100"/>
    </location>
    <ligand>
        <name>Zn(2+)</name>
        <dbReference type="ChEBI" id="CHEBI:29105"/>
    </ligand>
</feature>
<dbReference type="PANTHER" id="PTHR33202:SF18">
    <property type="entry name" value="TRANSCRIPTIONAL REGULATOR FURA"/>
    <property type="match status" value="1"/>
</dbReference>
<evidence type="ECO:0000313" key="13">
    <source>
        <dbReference type="Proteomes" id="UP000183203"/>
    </source>
</evidence>
<dbReference type="OrthoDB" id="5242893at2"/>
<comment type="cofactor">
    <cofactor evidence="11">
        <name>Zn(2+)</name>
        <dbReference type="ChEBI" id="CHEBI:29105"/>
    </cofactor>
    <text evidence="11">Binds 1 zinc ion per subunit.</text>
</comment>